<gene>
    <name evidence="2" type="ORF">NW766_003333</name>
</gene>
<feature type="compositionally biased region" description="Polar residues" evidence="1">
    <location>
        <begin position="7"/>
        <end position="20"/>
    </location>
</feature>
<sequence length="201" mass="22676">MSEHNTRIQATSSSEESTVMSDHDNNTRAASVSGQSTVMSDHSNNVQPPSAFEESSAQVPYTPSTSDPESDSESESSNPGHANAPPPYQHPHNHHCHAPHHEDVHFHQWQCCCFSFHPPQSLSEFIEDGTNMQEERTRLLGELHQAKQLLRSYDINQGEFHAVLAEYVAIKHEMLKLEIREHCVRRGSISRFDAATQIIFH</sequence>
<reference evidence="2" key="1">
    <citation type="submission" date="2022-10" db="EMBL/GenBank/DDBJ databases">
        <title>Fusarium specimens isolated from Avocado Roots.</title>
        <authorList>
            <person name="Stajich J."/>
            <person name="Roper C."/>
            <person name="Heimlech-Rivalta G."/>
        </authorList>
    </citation>
    <scope>NUCLEOTIDE SEQUENCE</scope>
    <source>
        <strain evidence="2">CF00143</strain>
    </source>
</reference>
<feature type="compositionally biased region" description="Polar residues" evidence="1">
    <location>
        <begin position="27"/>
        <end position="61"/>
    </location>
</feature>
<keyword evidence="3" id="KW-1185">Reference proteome</keyword>
<dbReference type="EMBL" id="JAPDHF010000004">
    <property type="protein sequence ID" value="KAJ4019595.1"/>
    <property type="molecule type" value="Genomic_DNA"/>
</dbReference>
<protein>
    <submittedName>
        <fullName evidence="2">Uncharacterized protein</fullName>
    </submittedName>
</protein>
<name>A0A9W8PW82_9HYPO</name>
<dbReference type="AlphaFoldDB" id="A0A9W8PW82"/>
<evidence type="ECO:0000313" key="2">
    <source>
        <dbReference type="EMBL" id="KAJ4019595.1"/>
    </source>
</evidence>
<comment type="caution">
    <text evidence="2">The sequence shown here is derived from an EMBL/GenBank/DDBJ whole genome shotgun (WGS) entry which is preliminary data.</text>
</comment>
<evidence type="ECO:0000313" key="3">
    <source>
        <dbReference type="Proteomes" id="UP001152130"/>
    </source>
</evidence>
<feature type="region of interest" description="Disordered" evidence="1">
    <location>
        <begin position="1"/>
        <end position="94"/>
    </location>
</feature>
<dbReference type="OrthoDB" id="5086684at2759"/>
<accession>A0A9W8PW82</accession>
<organism evidence="2 3">
    <name type="scientific">Fusarium irregulare</name>
    <dbReference type="NCBI Taxonomy" id="2494466"/>
    <lineage>
        <taxon>Eukaryota</taxon>
        <taxon>Fungi</taxon>
        <taxon>Dikarya</taxon>
        <taxon>Ascomycota</taxon>
        <taxon>Pezizomycotina</taxon>
        <taxon>Sordariomycetes</taxon>
        <taxon>Hypocreomycetidae</taxon>
        <taxon>Hypocreales</taxon>
        <taxon>Nectriaceae</taxon>
        <taxon>Fusarium</taxon>
        <taxon>Fusarium incarnatum-equiseti species complex</taxon>
    </lineage>
</organism>
<proteinExistence type="predicted"/>
<evidence type="ECO:0000256" key="1">
    <source>
        <dbReference type="SAM" id="MobiDB-lite"/>
    </source>
</evidence>
<dbReference type="Proteomes" id="UP001152130">
    <property type="component" value="Unassembled WGS sequence"/>
</dbReference>